<sequence>WPEWLPCHQVAFEHVKALVLSPECLTTIDHQNPGENTIWVTTYTSDFCTGTV</sequence>
<evidence type="ECO:0000313" key="1">
    <source>
        <dbReference type="EMBL" id="KAI0038732.1"/>
    </source>
</evidence>
<feature type="non-terminal residue" evidence="1">
    <location>
        <position position="1"/>
    </location>
</feature>
<organism evidence="1 2">
    <name type="scientific">Auriscalpium vulgare</name>
    <dbReference type="NCBI Taxonomy" id="40419"/>
    <lineage>
        <taxon>Eukaryota</taxon>
        <taxon>Fungi</taxon>
        <taxon>Dikarya</taxon>
        <taxon>Basidiomycota</taxon>
        <taxon>Agaricomycotina</taxon>
        <taxon>Agaricomycetes</taxon>
        <taxon>Russulales</taxon>
        <taxon>Auriscalpiaceae</taxon>
        <taxon>Auriscalpium</taxon>
    </lineage>
</organism>
<feature type="non-terminal residue" evidence="1">
    <location>
        <position position="52"/>
    </location>
</feature>
<proteinExistence type="predicted"/>
<accession>A0ACB8R4C0</accession>
<gene>
    <name evidence="1" type="ORF">FA95DRAFT_1457852</name>
</gene>
<reference evidence="1" key="1">
    <citation type="submission" date="2021-02" db="EMBL/GenBank/DDBJ databases">
        <authorList>
            <consortium name="DOE Joint Genome Institute"/>
            <person name="Ahrendt S."/>
            <person name="Looney B.P."/>
            <person name="Miyauchi S."/>
            <person name="Morin E."/>
            <person name="Drula E."/>
            <person name="Courty P.E."/>
            <person name="Chicoki N."/>
            <person name="Fauchery L."/>
            <person name="Kohler A."/>
            <person name="Kuo A."/>
            <person name="Labutti K."/>
            <person name="Pangilinan J."/>
            <person name="Lipzen A."/>
            <person name="Riley R."/>
            <person name="Andreopoulos W."/>
            <person name="He G."/>
            <person name="Johnson J."/>
            <person name="Barry K.W."/>
            <person name="Grigoriev I.V."/>
            <person name="Nagy L."/>
            <person name="Hibbett D."/>
            <person name="Henrissat B."/>
            <person name="Matheny P.B."/>
            <person name="Labbe J."/>
            <person name="Martin F."/>
        </authorList>
    </citation>
    <scope>NUCLEOTIDE SEQUENCE</scope>
    <source>
        <strain evidence="1">FP105234-sp</strain>
    </source>
</reference>
<evidence type="ECO:0000313" key="2">
    <source>
        <dbReference type="Proteomes" id="UP000814033"/>
    </source>
</evidence>
<dbReference type="Proteomes" id="UP000814033">
    <property type="component" value="Unassembled WGS sequence"/>
</dbReference>
<name>A0ACB8R4C0_9AGAM</name>
<reference evidence="1" key="2">
    <citation type="journal article" date="2022" name="New Phytol.">
        <title>Evolutionary transition to the ectomycorrhizal habit in the genomes of a hyperdiverse lineage of mushroom-forming fungi.</title>
        <authorList>
            <person name="Looney B."/>
            <person name="Miyauchi S."/>
            <person name="Morin E."/>
            <person name="Drula E."/>
            <person name="Courty P.E."/>
            <person name="Kohler A."/>
            <person name="Kuo A."/>
            <person name="LaButti K."/>
            <person name="Pangilinan J."/>
            <person name="Lipzen A."/>
            <person name="Riley R."/>
            <person name="Andreopoulos W."/>
            <person name="He G."/>
            <person name="Johnson J."/>
            <person name="Nolan M."/>
            <person name="Tritt A."/>
            <person name="Barry K.W."/>
            <person name="Grigoriev I.V."/>
            <person name="Nagy L.G."/>
            <person name="Hibbett D."/>
            <person name="Henrissat B."/>
            <person name="Matheny P.B."/>
            <person name="Labbe J."/>
            <person name="Martin F.M."/>
        </authorList>
    </citation>
    <scope>NUCLEOTIDE SEQUENCE</scope>
    <source>
        <strain evidence="1">FP105234-sp</strain>
    </source>
</reference>
<protein>
    <submittedName>
        <fullName evidence="1">Uncharacterized protein</fullName>
    </submittedName>
</protein>
<dbReference type="EMBL" id="MU276425">
    <property type="protein sequence ID" value="KAI0038732.1"/>
    <property type="molecule type" value="Genomic_DNA"/>
</dbReference>
<keyword evidence="2" id="KW-1185">Reference proteome</keyword>
<comment type="caution">
    <text evidence="1">The sequence shown here is derived from an EMBL/GenBank/DDBJ whole genome shotgun (WGS) entry which is preliminary data.</text>
</comment>